<keyword evidence="1" id="KW-0472">Membrane</keyword>
<keyword evidence="4" id="KW-1185">Reference proteome</keyword>
<reference evidence="3 4" key="1">
    <citation type="submission" date="2018-06" db="EMBL/GenBank/DDBJ databases">
        <title>Genomic Encyclopedia of Archaeal and Bacterial Type Strains, Phase II (KMG-II): from individual species to whole genera.</title>
        <authorList>
            <person name="Goeker M."/>
        </authorList>
    </citation>
    <scope>NUCLEOTIDE SEQUENCE [LARGE SCALE GENOMIC DNA]</scope>
    <source>
        <strain evidence="3 4">DSM 22011</strain>
    </source>
</reference>
<dbReference type="Proteomes" id="UP000249165">
    <property type="component" value="Unassembled WGS sequence"/>
</dbReference>
<dbReference type="InterPro" id="IPR010656">
    <property type="entry name" value="DctM"/>
</dbReference>
<dbReference type="Pfam" id="PF06808">
    <property type="entry name" value="DctM"/>
    <property type="match status" value="1"/>
</dbReference>
<proteinExistence type="predicted"/>
<comment type="caution">
    <text evidence="3">The sequence shown here is derived from an EMBL/GenBank/DDBJ whole genome shotgun (WGS) entry which is preliminary data.</text>
</comment>
<gene>
    <name evidence="3" type="ORF">ATI53_10453</name>
</gene>
<evidence type="ECO:0000256" key="1">
    <source>
        <dbReference type="RuleBase" id="RU369079"/>
    </source>
</evidence>
<protein>
    <submittedName>
        <fullName evidence="3">Tripartite ATP-independent transporter DctM subunit</fullName>
    </submittedName>
</protein>
<feature type="domain" description="TRAP C4-dicarboxylate transport system permease DctM subunit" evidence="2">
    <location>
        <begin position="1"/>
        <end position="40"/>
    </location>
</feature>
<dbReference type="GO" id="GO:0005886">
    <property type="term" value="C:plasma membrane"/>
    <property type="evidence" value="ECO:0007669"/>
    <property type="project" value="UniProtKB-SubCell"/>
</dbReference>
<dbReference type="RefSeq" id="WP_240778665.1">
    <property type="nucleotide sequence ID" value="NZ_LIQE01000111.1"/>
</dbReference>
<keyword evidence="1" id="KW-1003">Cell membrane</keyword>
<dbReference type="EMBL" id="QLMG01000045">
    <property type="protein sequence ID" value="RAK11983.1"/>
    <property type="molecule type" value="Genomic_DNA"/>
</dbReference>
<comment type="function">
    <text evidence="1">Part of the tripartite ATP-independent periplasmic (TRAP) transport system.</text>
</comment>
<keyword evidence="1" id="KW-0997">Cell inner membrane</keyword>
<name>A0A327XT98_9RHOB</name>
<organism evidence="3 4">
    <name type="scientific">Salipiger aestuarii</name>
    <dbReference type="NCBI Taxonomy" id="568098"/>
    <lineage>
        <taxon>Bacteria</taxon>
        <taxon>Pseudomonadati</taxon>
        <taxon>Pseudomonadota</taxon>
        <taxon>Alphaproteobacteria</taxon>
        <taxon>Rhodobacterales</taxon>
        <taxon>Roseobacteraceae</taxon>
        <taxon>Salipiger</taxon>
    </lineage>
</organism>
<dbReference type="GO" id="GO:0022857">
    <property type="term" value="F:transmembrane transporter activity"/>
    <property type="evidence" value="ECO:0007669"/>
    <property type="project" value="UniProtKB-UniRule"/>
</dbReference>
<evidence type="ECO:0000313" key="3">
    <source>
        <dbReference type="EMBL" id="RAK11983.1"/>
    </source>
</evidence>
<sequence length="60" mass="6412">MTATGASERIFVFANALVGHMRAGLAQVDILSSMIFAGISDVAGVLQRPVRRWLPNSPSQ</sequence>
<evidence type="ECO:0000259" key="2">
    <source>
        <dbReference type="Pfam" id="PF06808"/>
    </source>
</evidence>
<evidence type="ECO:0000313" key="4">
    <source>
        <dbReference type="Proteomes" id="UP000249165"/>
    </source>
</evidence>
<accession>A0A327XT98</accession>
<keyword evidence="1" id="KW-0813">Transport</keyword>
<comment type="subcellular location">
    <subcellularLocation>
        <location evidence="1">Cell inner membrane</location>
        <topology evidence="1">Multi-pass membrane protein</topology>
    </subcellularLocation>
</comment>
<dbReference type="AlphaFoldDB" id="A0A327XT98"/>